<comment type="caution">
    <text evidence="3">The sequence shown here is derived from an EMBL/GenBank/DDBJ whole genome shotgun (WGS) entry which is preliminary data.</text>
</comment>
<dbReference type="PANTHER" id="PTHR12149:SF8">
    <property type="entry name" value="PROTEIN-RIBULOSAMINE 3-KINASE"/>
    <property type="match status" value="1"/>
</dbReference>
<evidence type="ECO:0000256" key="2">
    <source>
        <dbReference type="PIRNR" id="PIRNR006221"/>
    </source>
</evidence>
<protein>
    <submittedName>
        <fullName evidence="3">Fructosamine-3-kinase</fullName>
    </submittedName>
</protein>
<keyword evidence="2 3" id="KW-0418">Kinase</keyword>
<dbReference type="Proteomes" id="UP000563524">
    <property type="component" value="Unassembled WGS sequence"/>
</dbReference>
<gene>
    <name evidence="3" type="ORF">GGQ59_002446</name>
</gene>
<dbReference type="PANTHER" id="PTHR12149">
    <property type="entry name" value="FRUCTOSAMINE 3 KINASE-RELATED PROTEIN"/>
    <property type="match status" value="1"/>
</dbReference>
<dbReference type="Gene3D" id="3.30.200.20">
    <property type="entry name" value="Phosphorylase Kinase, domain 1"/>
    <property type="match status" value="1"/>
</dbReference>
<evidence type="ECO:0000313" key="4">
    <source>
        <dbReference type="Proteomes" id="UP000563524"/>
    </source>
</evidence>
<dbReference type="AlphaFoldDB" id="A0A840I6H7"/>
<dbReference type="Gene3D" id="3.90.1200.10">
    <property type="match status" value="1"/>
</dbReference>
<dbReference type="GO" id="GO:0016301">
    <property type="term" value="F:kinase activity"/>
    <property type="evidence" value="ECO:0007669"/>
    <property type="project" value="UniProtKB-UniRule"/>
</dbReference>
<dbReference type="SUPFAM" id="SSF56112">
    <property type="entry name" value="Protein kinase-like (PK-like)"/>
    <property type="match status" value="1"/>
</dbReference>
<dbReference type="PIRSF" id="PIRSF006221">
    <property type="entry name" value="Ketosamine-3-kinase"/>
    <property type="match status" value="1"/>
</dbReference>
<dbReference type="InterPro" id="IPR011009">
    <property type="entry name" value="Kinase-like_dom_sf"/>
</dbReference>
<organism evidence="3 4">
    <name type="scientific">Parvularcula dongshanensis</name>
    <dbReference type="NCBI Taxonomy" id="1173995"/>
    <lineage>
        <taxon>Bacteria</taxon>
        <taxon>Pseudomonadati</taxon>
        <taxon>Pseudomonadota</taxon>
        <taxon>Alphaproteobacteria</taxon>
        <taxon>Parvularculales</taxon>
        <taxon>Parvularculaceae</taxon>
        <taxon>Parvularcula</taxon>
    </lineage>
</organism>
<proteinExistence type="inferred from homology"/>
<evidence type="ECO:0000256" key="1">
    <source>
        <dbReference type="ARBA" id="ARBA00009460"/>
    </source>
</evidence>
<sequence>MTDMAARIAVLLDTDVTKVHPLGVGSSGSGAVLTRVTLADGQDVVAKSAEAEFSGLTLEAWMLETLASHGLPVPAVHHAEDRLLVMDYVPSNGGLDTKAQENAADAVAALHDVTGECFGLDRDTVIGPLPQPNPQAEDWRVFFAEHRLRRFARKARDEGRLSAKTAASIDRVADRVDKLIPAGSVPSLIHGDLWGGNVMVGADGRCRFIDPAIYYADAEVELAYSTLSGTFGDAFFGRYREHRPIAPGFFEERRDLYNLYPLLVHTRLFGGHYAQSVERIAARFA</sequence>
<keyword evidence="4" id="KW-1185">Reference proteome</keyword>
<accession>A0A840I6H7</accession>
<reference evidence="3 4" key="1">
    <citation type="submission" date="2020-08" db="EMBL/GenBank/DDBJ databases">
        <title>Genomic Encyclopedia of Type Strains, Phase IV (KMG-IV): sequencing the most valuable type-strain genomes for metagenomic binning, comparative biology and taxonomic classification.</title>
        <authorList>
            <person name="Goeker M."/>
        </authorList>
    </citation>
    <scope>NUCLEOTIDE SEQUENCE [LARGE SCALE GENOMIC DNA]</scope>
    <source>
        <strain evidence="3 4">DSM 102850</strain>
    </source>
</reference>
<dbReference type="InterPro" id="IPR016477">
    <property type="entry name" value="Fructo-/Ketosamine-3-kinase"/>
</dbReference>
<name>A0A840I6H7_9PROT</name>
<dbReference type="Pfam" id="PF03881">
    <property type="entry name" value="Fructosamin_kin"/>
    <property type="match status" value="1"/>
</dbReference>
<dbReference type="RefSeq" id="WP_183818960.1">
    <property type="nucleotide sequence ID" value="NZ_JACHOB010000005.1"/>
</dbReference>
<comment type="similarity">
    <text evidence="1 2">Belongs to the fructosamine kinase family.</text>
</comment>
<dbReference type="EMBL" id="JACHOB010000005">
    <property type="protein sequence ID" value="MBB4659905.1"/>
    <property type="molecule type" value="Genomic_DNA"/>
</dbReference>
<evidence type="ECO:0000313" key="3">
    <source>
        <dbReference type="EMBL" id="MBB4659905.1"/>
    </source>
</evidence>
<keyword evidence="2" id="KW-0808">Transferase</keyword>